<evidence type="ECO:0000313" key="1">
    <source>
        <dbReference type="EMBL" id="MFD2140129.1"/>
    </source>
</evidence>
<dbReference type="RefSeq" id="WP_213353201.1">
    <property type="nucleotide sequence ID" value="NZ_JAHBGB010000033.1"/>
</dbReference>
<dbReference type="EMBL" id="JBHUHD010000001">
    <property type="protein sequence ID" value="MFD2140129.1"/>
    <property type="molecule type" value="Genomic_DNA"/>
</dbReference>
<accession>A0ABW4YVP0</accession>
<organism evidence="1 2">
    <name type="scientific">Ancylobacter oerskovii</name>
    <dbReference type="NCBI Taxonomy" id="459519"/>
    <lineage>
        <taxon>Bacteria</taxon>
        <taxon>Pseudomonadati</taxon>
        <taxon>Pseudomonadota</taxon>
        <taxon>Alphaproteobacteria</taxon>
        <taxon>Hyphomicrobiales</taxon>
        <taxon>Xanthobacteraceae</taxon>
        <taxon>Ancylobacter</taxon>
    </lineage>
</organism>
<evidence type="ECO:0000313" key="2">
    <source>
        <dbReference type="Proteomes" id="UP001597299"/>
    </source>
</evidence>
<comment type="caution">
    <text evidence="1">The sequence shown here is derived from an EMBL/GenBank/DDBJ whole genome shotgun (WGS) entry which is preliminary data.</text>
</comment>
<gene>
    <name evidence="1" type="ORF">ACFSNC_06950</name>
</gene>
<protein>
    <submittedName>
        <fullName evidence="1">Uncharacterized protein</fullName>
    </submittedName>
</protein>
<dbReference type="PROSITE" id="PS51257">
    <property type="entry name" value="PROKAR_LIPOPROTEIN"/>
    <property type="match status" value="1"/>
</dbReference>
<keyword evidence="2" id="KW-1185">Reference proteome</keyword>
<sequence>MHSQFFRLGNQPYDVMAGLGPAIHAFIGCKVVDARPKAGHDGVSAGEVP</sequence>
<name>A0ABW4YVP0_9HYPH</name>
<reference evidence="2" key="1">
    <citation type="journal article" date="2019" name="Int. J. Syst. Evol. Microbiol.">
        <title>The Global Catalogue of Microorganisms (GCM) 10K type strain sequencing project: providing services to taxonomists for standard genome sequencing and annotation.</title>
        <authorList>
            <consortium name="The Broad Institute Genomics Platform"/>
            <consortium name="The Broad Institute Genome Sequencing Center for Infectious Disease"/>
            <person name="Wu L."/>
            <person name="Ma J."/>
        </authorList>
    </citation>
    <scope>NUCLEOTIDE SEQUENCE [LARGE SCALE GENOMIC DNA]</scope>
    <source>
        <strain evidence="2">CCM 7435</strain>
    </source>
</reference>
<proteinExistence type="predicted"/>
<dbReference type="Proteomes" id="UP001597299">
    <property type="component" value="Unassembled WGS sequence"/>
</dbReference>